<evidence type="ECO:0000256" key="4">
    <source>
        <dbReference type="ARBA" id="ARBA00023136"/>
    </source>
</evidence>
<dbReference type="Proteomes" id="UP000002168">
    <property type="component" value="Chromosome"/>
</dbReference>
<dbReference type="HOGENOM" id="CLU_104582_1_0_6"/>
<dbReference type="InterPro" id="IPR009915">
    <property type="entry name" value="NnrU_dom"/>
</dbReference>
<dbReference type="GO" id="GO:0016020">
    <property type="term" value="C:membrane"/>
    <property type="evidence" value="ECO:0007669"/>
    <property type="project" value="UniProtKB-SubCell"/>
</dbReference>
<feature type="domain" description="NnrU" evidence="6">
    <location>
        <begin position="3"/>
        <end position="184"/>
    </location>
</feature>
<organism evidence="7 8">
    <name type="scientific">Shewanella woodyi (strain ATCC 51908 / MS32)</name>
    <dbReference type="NCBI Taxonomy" id="392500"/>
    <lineage>
        <taxon>Bacteria</taxon>
        <taxon>Pseudomonadati</taxon>
        <taxon>Pseudomonadota</taxon>
        <taxon>Gammaproteobacteria</taxon>
        <taxon>Alteromonadales</taxon>
        <taxon>Shewanellaceae</taxon>
        <taxon>Shewanella</taxon>
    </lineage>
</organism>
<feature type="transmembrane region" description="Helical" evidence="5">
    <location>
        <begin position="124"/>
        <end position="141"/>
    </location>
</feature>
<feature type="transmembrane region" description="Helical" evidence="5">
    <location>
        <begin position="162"/>
        <end position="180"/>
    </location>
</feature>
<evidence type="ECO:0000313" key="8">
    <source>
        <dbReference type="Proteomes" id="UP000002168"/>
    </source>
</evidence>
<dbReference type="eggNOG" id="COG4094">
    <property type="taxonomic scope" value="Bacteria"/>
</dbReference>
<feature type="transmembrane region" description="Helical" evidence="5">
    <location>
        <begin position="38"/>
        <end position="59"/>
    </location>
</feature>
<dbReference type="Pfam" id="PF07298">
    <property type="entry name" value="NnrU"/>
    <property type="match status" value="1"/>
</dbReference>
<dbReference type="RefSeq" id="WP_012325106.1">
    <property type="nucleotide sequence ID" value="NC_010506.1"/>
</dbReference>
<keyword evidence="4 5" id="KW-0472">Membrane</keyword>
<gene>
    <name evidence="7" type="ordered locus">Swoo_2487</name>
</gene>
<protein>
    <submittedName>
        <fullName evidence="7">NnrUfamily protein</fullName>
    </submittedName>
</protein>
<proteinExistence type="predicted"/>
<sequence length="186" mass="20889" precursor="true">MWMLLVGLLLWSLVHFIPSATPSLKQSWIAKTSDKGYMLSFSILIISSLCLIVFGWRAAPIEFVYTLPQSTKPIAVVLMLIASMLFAAAKQKTNIKRVIRHPQLTSVLVWSIAHLILNGDSRSLILFGGMCLWSLWQIYFINKREGAWSKPEPVSWRNEIKVLLVGGVIFVILALIHPYLSGVAIV</sequence>
<dbReference type="AlphaFoldDB" id="B1KG57"/>
<accession>B1KG57</accession>
<evidence type="ECO:0000256" key="1">
    <source>
        <dbReference type="ARBA" id="ARBA00004141"/>
    </source>
</evidence>
<dbReference type="KEGG" id="swd:Swoo_2487"/>
<evidence type="ECO:0000256" key="3">
    <source>
        <dbReference type="ARBA" id="ARBA00022989"/>
    </source>
</evidence>
<feature type="transmembrane region" description="Helical" evidence="5">
    <location>
        <begin position="71"/>
        <end position="89"/>
    </location>
</feature>
<keyword evidence="8" id="KW-1185">Reference proteome</keyword>
<evidence type="ECO:0000256" key="5">
    <source>
        <dbReference type="SAM" id="Phobius"/>
    </source>
</evidence>
<evidence type="ECO:0000259" key="6">
    <source>
        <dbReference type="Pfam" id="PF07298"/>
    </source>
</evidence>
<name>B1KG57_SHEWM</name>
<reference evidence="7 8" key="1">
    <citation type="submission" date="2008-02" db="EMBL/GenBank/DDBJ databases">
        <title>Complete sequence of Shewanella woodyi ATCC 51908.</title>
        <authorList>
            <consortium name="US DOE Joint Genome Institute"/>
            <person name="Copeland A."/>
            <person name="Lucas S."/>
            <person name="Lapidus A."/>
            <person name="Glavina del Rio T."/>
            <person name="Dalin E."/>
            <person name="Tice H."/>
            <person name="Bruce D."/>
            <person name="Goodwin L."/>
            <person name="Pitluck S."/>
            <person name="Sims D."/>
            <person name="Brettin T."/>
            <person name="Detter J.C."/>
            <person name="Han C."/>
            <person name="Kuske C.R."/>
            <person name="Schmutz J."/>
            <person name="Larimer F."/>
            <person name="Land M."/>
            <person name="Hauser L."/>
            <person name="Kyrpides N."/>
            <person name="Lykidis A."/>
            <person name="Zhao J.-S."/>
            <person name="Richardson P."/>
        </authorList>
    </citation>
    <scope>NUCLEOTIDE SEQUENCE [LARGE SCALE GENOMIC DNA]</scope>
    <source>
        <strain evidence="8">ATCC 51908 / MS32</strain>
    </source>
</reference>
<dbReference type="STRING" id="392500.Swoo_2487"/>
<evidence type="ECO:0000256" key="2">
    <source>
        <dbReference type="ARBA" id="ARBA00022692"/>
    </source>
</evidence>
<keyword evidence="2 5" id="KW-0812">Transmembrane</keyword>
<keyword evidence="3 5" id="KW-1133">Transmembrane helix</keyword>
<dbReference type="EMBL" id="CP000961">
    <property type="protein sequence ID" value="ACA86764.1"/>
    <property type="molecule type" value="Genomic_DNA"/>
</dbReference>
<evidence type="ECO:0000313" key="7">
    <source>
        <dbReference type="EMBL" id="ACA86764.1"/>
    </source>
</evidence>
<comment type="subcellular location">
    <subcellularLocation>
        <location evidence="1">Membrane</location>
        <topology evidence="1">Multi-pass membrane protein</topology>
    </subcellularLocation>
</comment>